<evidence type="ECO:0000313" key="1">
    <source>
        <dbReference type="EMBL" id="QTF10842.1"/>
    </source>
</evidence>
<dbReference type="Proteomes" id="UP000671960">
    <property type="component" value="Chromosome"/>
</dbReference>
<dbReference type="Pfam" id="PF05973">
    <property type="entry name" value="Gp49"/>
    <property type="match status" value="1"/>
</dbReference>
<organism evidence="1 2">
    <name type="scientific">Brenneria izadpanahii</name>
    <dbReference type="NCBI Taxonomy" id="2722756"/>
    <lineage>
        <taxon>Bacteria</taxon>
        <taxon>Pseudomonadati</taxon>
        <taxon>Pseudomonadota</taxon>
        <taxon>Gammaproteobacteria</taxon>
        <taxon>Enterobacterales</taxon>
        <taxon>Pectobacteriaceae</taxon>
        <taxon>Brenneria</taxon>
    </lineage>
</organism>
<dbReference type="InterPro" id="IPR009241">
    <property type="entry name" value="HigB-like"/>
</dbReference>
<name>A0ABX7V1V6_9GAMM</name>
<reference evidence="1 2" key="1">
    <citation type="submission" date="2020-03" db="EMBL/GenBank/DDBJ databases">
        <authorList>
            <person name="Bakhshi Ganjeh M."/>
        </authorList>
    </citation>
    <scope>NUCLEOTIDE SEQUENCE [LARGE SCALE GENOMIC DNA]</scope>
    <source>
        <strain evidence="2">Iran 50</strain>
    </source>
</reference>
<proteinExistence type="predicted"/>
<protein>
    <submittedName>
        <fullName evidence="1">Uncharacterized protein</fullName>
    </submittedName>
</protein>
<sequence length="77" mass="8932">MPFRLSRTDWFSTLNDIDRACVLAALIVLHEKSPMLSRPYADTITGARNRNMKELRVQSRGDARRRRFPAARIIQCT</sequence>
<evidence type="ECO:0000313" key="2">
    <source>
        <dbReference type="Proteomes" id="UP000671960"/>
    </source>
</evidence>
<keyword evidence="2" id="KW-1185">Reference proteome</keyword>
<dbReference type="EMBL" id="CP050854">
    <property type="protein sequence ID" value="QTF10842.1"/>
    <property type="molecule type" value="Genomic_DNA"/>
</dbReference>
<gene>
    <name evidence="1" type="ORF">HC231_15420</name>
</gene>
<accession>A0ABX7V1V6</accession>